<name>A0ABV2UAC3_9ACTN</name>
<evidence type="ECO:0000256" key="1">
    <source>
        <dbReference type="SAM" id="MobiDB-lite"/>
    </source>
</evidence>
<comment type="caution">
    <text evidence="2">The sequence shown here is derived from an EMBL/GenBank/DDBJ whole genome shotgun (WGS) entry which is preliminary data.</text>
</comment>
<protein>
    <recommendedName>
        <fullName evidence="4">Hypervirulence associated protein TUDOR domain-containing protein</fullName>
    </recommendedName>
</protein>
<dbReference type="Proteomes" id="UP001550044">
    <property type="component" value="Unassembled WGS sequence"/>
</dbReference>
<gene>
    <name evidence="2" type="ORF">ABZV61_18775</name>
</gene>
<evidence type="ECO:0008006" key="4">
    <source>
        <dbReference type="Google" id="ProtNLM"/>
    </source>
</evidence>
<keyword evidence="3" id="KW-1185">Reference proteome</keyword>
<dbReference type="EMBL" id="JBEXIP010000013">
    <property type="protein sequence ID" value="MET8434802.1"/>
    <property type="molecule type" value="Genomic_DNA"/>
</dbReference>
<organism evidence="2 3">
    <name type="scientific">Streptomyces sp. 900116325</name>
    <dbReference type="NCBI Taxonomy" id="3154295"/>
    <lineage>
        <taxon>Bacteria</taxon>
        <taxon>Bacillati</taxon>
        <taxon>Actinomycetota</taxon>
        <taxon>Actinomycetes</taxon>
        <taxon>Kitasatosporales</taxon>
        <taxon>Streptomycetaceae</taxon>
        <taxon>Streptomyces</taxon>
    </lineage>
</organism>
<feature type="region of interest" description="Disordered" evidence="1">
    <location>
        <begin position="38"/>
        <end position="57"/>
    </location>
</feature>
<evidence type="ECO:0000313" key="2">
    <source>
        <dbReference type="EMBL" id="MET8434802.1"/>
    </source>
</evidence>
<reference evidence="2 3" key="1">
    <citation type="submission" date="2024-06" db="EMBL/GenBank/DDBJ databases">
        <title>The Natural Products Discovery Center: Release of the First 8490 Sequenced Strains for Exploring Actinobacteria Biosynthetic Diversity.</title>
        <authorList>
            <person name="Kalkreuter E."/>
            <person name="Kautsar S.A."/>
            <person name="Yang D."/>
            <person name="Bader C.D."/>
            <person name="Teijaro C.N."/>
            <person name="Fluegel L."/>
            <person name="Davis C.M."/>
            <person name="Simpson J.R."/>
            <person name="Lauterbach L."/>
            <person name="Steele A.D."/>
            <person name="Gui C."/>
            <person name="Meng S."/>
            <person name="Li G."/>
            <person name="Viehrig K."/>
            <person name="Ye F."/>
            <person name="Su P."/>
            <person name="Kiefer A.F."/>
            <person name="Nichols A."/>
            <person name="Cepeda A.J."/>
            <person name="Yan W."/>
            <person name="Fan B."/>
            <person name="Jiang Y."/>
            <person name="Adhikari A."/>
            <person name="Zheng C.-J."/>
            <person name="Schuster L."/>
            <person name="Cowan T.M."/>
            <person name="Smanski M.J."/>
            <person name="Chevrette M.G."/>
            <person name="De Carvalho L.P.S."/>
            <person name="Shen B."/>
        </authorList>
    </citation>
    <scope>NUCLEOTIDE SEQUENCE [LARGE SCALE GENOMIC DNA]</scope>
    <source>
        <strain evidence="2 3">NPDC005137</strain>
    </source>
</reference>
<feature type="compositionally biased region" description="Polar residues" evidence="1">
    <location>
        <begin position="14"/>
        <end position="32"/>
    </location>
</feature>
<sequence length="57" mass="6626">MPYKQGQRVEYRNQEGQQAQGTIQAAEGSGQQTRYTVKNEKNMQQEQVPESKIERQL</sequence>
<accession>A0ABV2UAC3</accession>
<evidence type="ECO:0000313" key="3">
    <source>
        <dbReference type="Proteomes" id="UP001550044"/>
    </source>
</evidence>
<dbReference type="RefSeq" id="WP_354387681.1">
    <property type="nucleotide sequence ID" value="NZ_JBEXEF010000023.1"/>
</dbReference>
<feature type="region of interest" description="Disordered" evidence="1">
    <location>
        <begin position="1"/>
        <end position="32"/>
    </location>
</feature>
<proteinExistence type="predicted"/>